<dbReference type="SMART" id="SM00360">
    <property type="entry name" value="RRM"/>
    <property type="match status" value="1"/>
</dbReference>
<evidence type="ECO:0000313" key="9">
    <source>
        <dbReference type="Proteomes" id="UP000286510"/>
    </source>
</evidence>
<feature type="domain" description="RRM" evidence="5">
    <location>
        <begin position="137"/>
        <end position="214"/>
    </location>
</feature>
<evidence type="ECO:0000313" key="6">
    <source>
        <dbReference type="EMBL" id="RHZ10330.1"/>
    </source>
</evidence>
<protein>
    <recommendedName>
        <fullName evidence="5">RRM domain-containing protein</fullName>
    </recommendedName>
</protein>
<evidence type="ECO:0000259" key="5">
    <source>
        <dbReference type="PROSITE" id="PS50102"/>
    </source>
</evidence>
<dbReference type="Gene3D" id="3.30.70.330">
    <property type="match status" value="1"/>
</dbReference>
<organism evidence="6 8">
    <name type="scientific">Aphanomyces astaci</name>
    <name type="common">Crayfish plague agent</name>
    <dbReference type="NCBI Taxonomy" id="112090"/>
    <lineage>
        <taxon>Eukaryota</taxon>
        <taxon>Sar</taxon>
        <taxon>Stramenopiles</taxon>
        <taxon>Oomycota</taxon>
        <taxon>Saprolegniomycetes</taxon>
        <taxon>Saprolegniales</taxon>
        <taxon>Verrucalvaceae</taxon>
        <taxon>Aphanomyces</taxon>
    </lineage>
</organism>
<evidence type="ECO:0000256" key="1">
    <source>
        <dbReference type="ARBA" id="ARBA00022737"/>
    </source>
</evidence>
<feature type="compositionally biased region" description="Basic and acidic residues" evidence="4">
    <location>
        <begin position="241"/>
        <end position="263"/>
    </location>
</feature>
<dbReference type="VEuPathDB" id="FungiDB:H257_10068"/>
<evidence type="ECO:0000256" key="3">
    <source>
        <dbReference type="PROSITE-ProRule" id="PRU00176"/>
    </source>
</evidence>
<feature type="region of interest" description="Disordered" evidence="4">
    <location>
        <begin position="209"/>
        <end position="263"/>
    </location>
</feature>
<dbReference type="PROSITE" id="PS50102">
    <property type="entry name" value="RRM"/>
    <property type="match status" value="1"/>
</dbReference>
<accession>A0A397F4S5</accession>
<dbReference type="PANTHER" id="PTHR23236:SF119">
    <property type="entry name" value="NUCLEAR RNA-BINDING PROTEIN SART-3"/>
    <property type="match status" value="1"/>
</dbReference>
<dbReference type="GO" id="GO:0003723">
    <property type="term" value="F:RNA binding"/>
    <property type="evidence" value="ECO:0007669"/>
    <property type="project" value="UniProtKB-UniRule"/>
</dbReference>
<dbReference type="InterPro" id="IPR012677">
    <property type="entry name" value="Nucleotide-bd_a/b_plait_sf"/>
</dbReference>
<dbReference type="InterPro" id="IPR035979">
    <property type="entry name" value="RBD_domain_sf"/>
</dbReference>
<dbReference type="PANTHER" id="PTHR23236">
    <property type="entry name" value="EUKARYOTIC TRANSLATION INITIATION FACTOR 4B/4H"/>
    <property type="match status" value="1"/>
</dbReference>
<name>A0A397F4S5_APHAT</name>
<reference evidence="8 9" key="1">
    <citation type="submission" date="2018-08" db="EMBL/GenBank/DDBJ databases">
        <title>Aphanomyces genome sequencing and annotation.</title>
        <authorList>
            <person name="Minardi D."/>
            <person name="Oidtmann B."/>
            <person name="Van Der Giezen M."/>
            <person name="Studholme D.J."/>
        </authorList>
    </citation>
    <scope>NUCLEOTIDE SEQUENCE [LARGE SCALE GENOMIC DNA]</scope>
    <source>
        <strain evidence="6 8">197901</strain>
        <strain evidence="7 9">FDL457</strain>
    </source>
</reference>
<dbReference type="AlphaFoldDB" id="A0A397F4S5"/>
<dbReference type="EMBL" id="QUTF01011246">
    <property type="protein sequence ID" value="RHZ29369.1"/>
    <property type="molecule type" value="Genomic_DNA"/>
</dbReference>
<keyword evidence="1" id="KW-0677">Repeat</keyword>
<comment type="caution">
    <text evidence="6">The sequence shown here is derived from an EMBL/GenBank/DDBJ whole genome shotgun (WGS) entry which is preliminary data.</text>
</comment>
<evidence type="ECO:0000313" key="8">
    <source>
        <dbReference type="Proteomes" id="UP000266196"/>
    </source>
</evidence>
<gene>
    <name evidence="7" type="ORF">DYB26_000782</name>
    <name evidence="6" type="ORF">DYB31_001952</name>
</gene>
<dbReference type="EMBL" id="QUTE01011306">
    <property type="protein sequence ID" value="RHZ10330.1"/>
    <property type="molecule type" value="Genomic_DNA"/>
</dbReference>
<dbReference type="InterPro" id="IPR000504">
    <property type="entry name" value="RRM_dom"/>
</dbReference>
<dbReference type="Pfam" id="PF00076">
    <property type="entry name" value="RRM_1"/>
    <property type="match status" value="1"/>
</dbReference>
<proteinExistence type="predicted"/>
<dbReference type="Proteomes" id="UP000286510">
    <property type="component" value="Unassembled WGS sequence"/>
</dbReference>
<keyword evidence="2 3" id="KW-0694">RNA-binding</keyword>
<sequence length="328" mass="36040">MCASRTEAASRDSNPPLLQPSGRINYVNLRSEIECRTGSTLSGDGDFYDTLDLIKNVKHKELWVIDLQQLATKVLWIEDIFHGDDVAAAVVEGDESPPLSQLPTVPRALLVDSASDKAASSVVTDQIPVKTSPAHPLSVFVSNLPFDTEKAEIESHFQPHGEVKSVRMPVDPKMGKCRGFAFVQFDSIEGVESALTSSGQDFRGRKLRVRRPFEHRGPPAADVPATTSTSKPTKTSKRKKNQDAADDGKPKRNKTDTTPRPDTELVDLTADAVSTMWQLSLQRTLNCIVYSWLTCLGNVAKHAKYAPTVIDLCDDEDGHKELNSDKSD</sequence>
<evidence type="ECO:0000313" key="7">
    <source>
        <dbReference type="EMBL" id="RHZ29369.1"/>
    </source>
</evidence>
<dbReference type="SUPFAM" id="SSF54928">
    <property type="entry name" value="RNA-binding domain, RBD"/>
    <property type="match status" value="1"/>
</dbReference>
<evidence type="ECO:0000256" key="2">
    <source>
        <dbReference type="ARBA" id="ARBA00022884"/>
    </source>
</evidence>
<dbReference type="Proteomes" id="UP000266196">
    <property type="component" value="Unassembled WGS sequence"/>
</dbReference>
<evidence type="ECO:0000256" key="4">
    <source>
        <dbReference type="SAM" id="MobiDB-lite"/>
    </source>
</evidence>